<comment type="caution">
    <text evidence="4">The sequence shown here is derived from an EMBL/GenBank/DDBJ whole genome shotgun (WGS) entry which is preliminary data.</text>
</comment>
<accession>A0AAD4RBI2</accession>
<dbReference type="Proteomes" id="UP001201812">
    <property type="component" value="Unassembled WGS sequence"/>
</dbReference>
<dbReference type="InterPro" id="IPR009057">
    <property type="entry name" value="Homeodomain-like_sf"/>
</dbReference>
<keyword evidence="5" id="KW-1185">Reference proteome</keyword>
<feature type="compositionally biased region" description="Basic and acidic residues" evidence="2">
    <location>
        <begin position="249"/>
        <end position="271"/>
    </location>
</feature>
<feature type="compositionally biased region" description="Basic and acidic residues" evidence="2">
    <location>
        <begin position="225"/>
        <end position="241"/>
    </location>
</feature>
<organism evidence="4 5">
    <name type="scientific">Ditylenchus destructor</name>
    <dbReference type="NCBI Taxonomy" id="166010"/>
    <lineage>
        <taxon>Eukaryota</taxon>
        <taxon>Metazoa</taxon>
        <taxon>Ecdysozoa</taxon>
        <taxon>Nematoda</taxon>
        <taxon>Chromadorea</taxon>
        <taxon>Rhabditida</taxon>
        <taxon>Tylenchina</taxon>
        <taxon>Tylenchomorpha</taxon>
        <taxon>Sphaerularioidea</taxon>
        <taxon>Anguinidae</taxon>
        <taxon>Anguininae</taxon>
        <taxon>Ditylenchus</taxon>
    </lineage>
</organism>
<comment type="subcellular location">
    <subcellularLocation>
        <location evidence="1">Nucleus</location>
    </subcellularLocation>
</comment>
<dbReference type="SUPFAM" id="SSF46689">
    <property type="entry name" value="Homeodomain-like"/>
    <property type="match status" value="1"/>
</dbReference>
<dbReference type="Pfam" id="PF04218">
    <property type="entry name" value="CENP-B_N"/>
    <property type="match status" value="1"/>
</dbReference>
<name>A0AAD4RBI2_9BILA</name>
<evidence type="ECO:0000313" key="4">
    <source>
        <dbReference type="EMBL" id="KAI1729603.1"/>
    </source>
</evidence>
<sequence length="271" mass="29875">MNDSPALAQLRQTYSGLPLKGQKYAPVPLGLTLSLGSNHSLGLDSSCHLPKSPPVGSTADDGFMESRESAVENISENGKLTTELHPTKLRLQHSFPSFPIESNSPRQPLCNIDTESNNSIGITSDTLGNKNVLEEDSSCQDRPNIAGPRKKKPYKELTLEEKVELIRLAEKNTNLSQATIAEKYCIAKSNVCRILQRKSEYLSAYESAGFAGSRKRKLRSVGDQQVKENNSKTTEQAKKTMDNGGGNEDLEHKKSALENGTWEKENRDKND</sequence>
<feature type="region of interest" description="Disordered" evidence="2">
    <location>
        <begin position="95"/>
        <end position="115"/>
    </location>
</feature>
<evidence type="ECO:0000313" key="5">
    <source>
        <dbReference type="Proteomes" id="UP001201812"/>
    </source>
</evidence>
<feature type="domain" description="HTH psq-type" evidence="3">
    <location>
        <begin position="151"/>
        <end position="202"/>
    </location>
</feature>
<proteinExistence type="predicted"/>
<keyword evidence="4" id="KW-0238">DNA-binding</keyword>
<dbReference type="GO" id="GO:0003677">
    <property type="term" value="F:DNA binding"/>
    <property type="evidence" value="ECO:0007669"/>
    <property type="project" value="UniProtKB-KW"/>
</dbReference>
<dbReference type="Gene3D" id="1.10.10.60">
    <property type="entry name" value="Homeodomain-like"/>
    <property type="match status" value="1"/>
</dbReference>
<feature type="region of interest" description="Disordered" evidence="2">
    <location>
        <begin position="134"/>
        <end position="153"/>
    </location>
</feature>
<reference evidence="4" key="1">
    <citation type="submission" date="2022-01" db="EMBL/GenBank/DDBJ databases">
        <title>Genome Sequence Resource for Two Populations of Ditylenchus destructor, the Migratory Endoparasitic Phytonematode.</title>
        <authorList>
            <person name="Zhang H."/>
            <person name="Lin R."/>
            <person name="Xie B."/>
        </authorList>
    </citation>
    <scope>NUCLEOTIDE SEQUENCE</scope>
    <source>
        <strain evidence="4">BazhouSP</strain>
    </source>
</reference>
<gene>
    <name evidence="4" type="ORF">DdX_01856</name>
</gene>
<dbReference type="InterPro" id="IPR007889">
    <property type="entry name" value="HTH_Psq"/>
</dbReference>
<dbReference type="GO" id="GO:0005634">
    <property type="term" value="C:nucleus"/>
    <property type="evidence" value="ECO:0007669"/>
    <property type="project" value="UniProtKB-SubCell"/>
</dbReference>
<dbReference type="AlphaFoldDB" id="A0AAD4RBI2"/>
<evidence type="ECO:0000256" key="1">
    <source>
        <dbReference type="ARBA" id="ARBA00004123"/>
    </source>
</evidence>
<evidence type="ECO:0000256" key="2">
    <source>
        <dbReference type="SAM" id="MobiDB-lite"/>
    </source>
</evidence>
<evidence type="ECO:0000259" key="3">
    <source>
        <dbReference type="Pfam" id="PF04218"/>
    </source>
</evidence>
<dbReference type="EMBL" id="JAKKPZ010000001">
    <property type="protein sequence ID" value="KAI1729603.1"/>
    <property type="molecule type" value="Genomic_DNA"/>
</dbReference>
<protein>
    <submittedName>
        <fullName evidence="4">CENP-B DNA-binding domain protein</fullName>
    </submittedName>
</protein>
<feature type="region of interest" description="Disordered" evidence="2">
    <location>
        <begin position="219"/>
        <end position="271"/>
    </location>
</feature>